<comment type="caution">
    <text evidence="1">The sequence shown here is derived from an EMBL/GenBank/DDBJ whole genome shotgun (WGS) entry which is preliminary data.</text>
</comment>
<name>A0ACC0Q1U4_RHOML</name>
<protein>
    <submittedName>
        <fullName evidence="1">Uncharacterized protein</fullName>
    </submittedName>
</protein>
<evidence type="ECO:0000313" key="1">
    <source>
        <dbReference type="EMBL" id="KAI8571940.1"/>
    </source>
</evidence>
<accession>A0ACC0Q1U4</accession>
<reference evidence="1" key="1">
    <citation type="submission" date="2022-02" db="EMBL/GenBank/DDBJ databases">
        <title>Plant Genome Project.</title>
        <authorList>
            <person name="Zhang R.-G."/>
        </authorList>
    </citation>
    <scope>NUCLEOTIDE SEQUENCE</scope>
    <source>
        <strain evidence="1">AT1</strain>
    </source>
</reference>
<gene>
    <name evidence="1" type="ORF">RHMOL_Rhmol01G0159800</name>
</gene>
<dbReference type="EMBL" id="CM046388">
    <property type="protein sequence ID" value="KAI8571940.1"/>
    <property type="molecule type" value="Genomic_DNA"/>
</dbReference>
<evidence type="ECO:0000313" key="2">
    <source>
        <dbReference type="Proteomes" id="UP001062846"/>
    </source>
</evidence>
<organism evidence="1 2">
    <name type="scientific">Rhododendron molle</name>
    <name type="common">Chinese azalea</name>
    <name type="synonym">Azalea mollis</name>
    <dbReference type="NCBI Taxonomy" id="49168"/>
    <lineage>
        <taxon>Eukaryota</taxon>
        <taxon>Viridiplantae</taxon>
        <taxon>Streptophyta</taxon>
        <taxon>Embryophyta</taxon>
        <taxon>Tracheophyta</taxon>
        <taxon>Spermatophyta</taxon>
        <taxon>Magnoliopsida</taxon>
        <taxon>eudicotyledons</taxon>
        <taxon>Gunneridae</taxon>
        <taxon>Pentapetalae</taxon>
        <taxon>asterids</taxon>
        <taxon>Ericales</taxon>
        <taxon>Ericaceae</taxon>
        <taxon>Ericoideae</taxon>
        <taxon>Rhodoreae</taxon>
        <taxon>Rhododendron</taxon>
    </lineage>
</organism>
<keyword evidence="2" id="KW-1185">Reference proteome</keyword>
<dbReference type="Proteomes" id="UP001062846">
    <property type="component" value="Chromosome 1"/>
</dbReference>
<proteinExistence type="predicted"/>
<sequence length="163" mass="18220">MSKSVGGSFRGGKKNVVTVFVDNLPKEMDKVWLHQLFGGYGQVDDIYIPLKRSTKFNTKFGFIRFLKREEALNAVHALDGIVTRDFKLQVNLAKYAGNNSNIVKRRKTSDVPKSFPEVSLSQGIGFRFSEWVSSKTFLSPNLMLVALNCLRITSGEHPFGTGS</sequence>